<protein>
    <submittedName>
        <fullName evidence="2">Uncharacterized protein</fullName>
    </submittedName>
</protein>
<evidence type="ECO:0000256" key="1">
    <source>
        <dbReference type="SAM" id="MobiDB-lite"/>
    </source>
</evidence>
<dbReference type="SUPFAM" id="SSF56399">
    <property type="entry name" value="ADP-ribosylation"/>
    <property type="match status" value="1"/>
</dbReference>
<reference evidence="2" key="1">
    <citation type="submission" date="2018-06" db="EMBL/GenBank/DDBJ databases">
        <authorList>
            <person name="Zhirakovskaya E."/>
        </authorList>
    </citation>
    <scope>NUCLEOTIDE SEQUENCE</scope>
</reference>
<dbReference type="EMBL" id="UOGF01000019">
    <property type="protein sequence ID" value="VAX26936.1"/>
    <property type="molecule type" value="Genomic_DNA"/>
</dbReference>
<accession>A0A3B1C8U7</accession>
<dbReference type="AlphaFoldDB" id="A0A3B1C8U7"/>
<sequence>MNTHAGNTQENKKQSVSNERSQKQSDGKFTSAFLDDRPEAVTQRKIQEVANNSPQVSQLKVLQKMMNNKQGAQLEVMADHLPSQSAVVQRRSLSSQERNQLVGHKERFVTLKDQYESHKTAMHDALSIRGFFNDMLGYLHALKWDHAIEEIDKQDTFFEELADLSRRAGHSSKGFDAFKKKLNFYENSGGSNKFFNIYKDMDSKLLSQERNFPTQFTKMDEIYFDKYMANGGSPISVYRGDGRDVTSVSFNTLPFSDMPAGGTTDISFAGVVEHTHTNTLKNGMVSTSTDLATGLFFATDAHEYGVVWELKLDNYIHVTNLLKARNFKYRFPDQYEVLAPGAISASKIVSATLYRKNTIVRKRTS</sequence>
<dbReference type="Gene3D" id="3.90.210.10">
    <property type="entry name" value="Heat-Labile Enterotoxin, subunit A"/>
    <property type="match status" value="1"/>
</dbReference>
<organism evidence="2">
    <name type="scientific">hydrothermal vent metagenome</name>
    <dbReference type="NCBI Taxonomy" id="652676"/>
    <lineage>
        <taxon>unclassified sequences</taxon>
        <taxon>metagenomes</taxon>
        <taxon>ecological metagenomes</taxon>
    </lineage>
</organism>
<feature type="compositionally biased region" description="Polar residues" evidence="1">
    <location>
        <begin position="1"/>
        <end position="19"/>
    </location>
</feature>
<proteinExistence type="predicted"/>
<name>A0A3B1C8U7_9ZZZZ</name>
<gene>
    <name evidence="2" type="ORF">MNBD_NITROSPIRAE01-769</name>
</gene>
<evidence type="ECO:0000313" key="2">
    <source>
        <dbReference type="EMBL" id="VAX26936.1"/>
    </source>
</evidence>
<feature type="region of interest" description="Disordered" evidence="1">
    <location>
        <begin position="1"/>
        <end position="37"/>
    </location>
</feature>